<protein>
    <recommendedName>
        <fullName evidence="5">Xylanolytic transcriptional activator regulatory domain-containing protein</fullName>
    </recommendedName>
</protein>
<dbReference type="GO" id="GO:0006351">
    <property type="term" value="P:DNA-templated transcription"/>
    <property type="evidence" value="ECO:0007669"/>
    <property type="project" value="InterPro"/>
</dbReference>
<dbReference type="InterPro" id="IPR050613">
    <property type="entry name" value="Sec_Metabolite_Reg"/>
</dbReference>
<dbReference type="GO" id="GO:0003677">
    <property type="term" value="F:DNA binding"/>
    <property type="evidence" value="ECO:0007669"/>
    <property type="project" value="InterPro"/>
</dbReference>
<sequence length="534" mass="60689">MQEIKDIRADLSSHDSLASDDLETIQDVDIQTDINLDVSLSHILSVADAISSLPPQPTCDILLSNYFNCRYLVLGIVHYGKFRMEYERFWKKPAETSLSWLALLYSILSISSMLSQGQQTRTDPTKPPISTQHLQQMTAHCLVSCGYATAKRYALEALLLYLQSKFMTQTRSHAQLWLDLGTVVRLAFRMGYHRDPRGLADITQFEGEMRRRVWLHIFQIDALASFHMGLPSMIPTEYCDTEAPRNLYDTDLSMDMDTLPPSRPYTEVTPLLYGIVKSGIMGVFKKIVARTQSLASPKYDETITLDHEMKAAYENLPEVFHRRDVAQSFMDSSDLILQRCTLELLYLKGIVVLHRRYIRHDPQNPTFEPSRRFCIEAALEILDRQADLHQATQPGGRLHGDMWVVTSLTVHDFLLAAMVICLDLSINIEALGEEKDTSRVSRKLQALQLSQQIWATTDNHPSQSRLASLVLDLMIKKVDKVRSQADWNNAANAFSLAGMELPYIETMSDMIDGTEALDWSMLDQFFQDPGPTTS</sequence>
<keyword evidence="7" id="KW-1185">Reference proteome</keyword>
<dbReference type="InterPro" id="IPR007219">
    <property type="entry name" value="XnlR_reg_dom"/>
</dbReference>
<dbReference type="SMART" id="SM00906">
    <property type="entry name" value="Fungal_trans"/>
    <property type="match status" value="1"/>
</dbReference>
<keyword evidence="3" id="KW-0804">Transcription</keyword>
<dbReference type="RefSeq" id="XP_056553468.1">
    <property type="nucleotide sequence ID" value="XM_056701405.1"/>
</dbReference>
<dbReference type="GO" id="GO:0005634">
    <property type="term" value="C:nucleus"/>
    <property type="evidence" value="ECO:0007669"/>
    <property type="project" value="UniProtKB-SubCell"/>
</dbReference>
<evidence type="ECO:0000313" key="6">
    <source>
        <dbReference type="EMBL" id="KAJ5368726.1"/>
    </source>
</evidence>
<dbReference type="EMBL" id="JAPZBS010000007">
    <property type="protein sequence ID" value="KAJ5368726.1"/>
    <property type="molecule type" value="Genomic_DNA"/>
</dbReference>
<comment type="subcellular location">
    <subcellularLocation>
        <location evidence="1">Nucleus</location>
    </subcellularLocation>
</comment>
<dbReference type="GO" id="GO:0008270">
    <property type="term" value="F:zinc ion binding"/>
    <property type="evidence" value="ECO:0007669"/>
    <property type="project" value="InterPro"/>
</dbReference>
<dbReference type="GeneID" id="81440584"/>
<dbReference type="OrthoDB" id="5431381at2759"/>
<feature type="domain" description="Xylanolytic transcriptional activator regulatory" evidence="5">
    <location>
        <begin position="176"/>
        <end position="250"/>
    </location>
</feature>
<reference evidence="6" key="1">
    <citation type="submission" date="2022-11" db="EMBL/GenBank/DDBJ databases">
        <authorList>
            <person name="Petersen C."/>
        </authorList>
    </citation>
    <scope>NUCLEOTIDE SEQUENCE</scope>
    <source>
        <strain evidence="6">IBT 29864</strain>
    </source>
</reference>
<keyword evidence="4" id="KW-0539">Nucleus</keyword>
<evidence type="ECO:0000256" key="3">
    <source>
        <dbReference type="ARBA" id="ARBA00023163"/>
    </source>
</evidence>
<dbReference type="PANTHER" id="PTHR31001:SF49">
    <property type="entry name" value="ZN(II)2CYS6 TRANSCRIPTION FACTOR (EUROFUNG)"/>
    <property type="match status" value="1"/>
</dbReference>
<evidence type="ECO:0000256" key="1">
    <source>
        <dbReference type="ARBA" id="ARBA00004123"/>
    </source>
</evidence>
<accession>A0A9W9V733</accession>
<evidence type="ECO:0000256" key="2">
    <source>
        <dbReference type="ARBA" id="ARBA00023015"/>
    </source>
</evidence>
<gene>
    <name evidence="6" type="ORF">N7496_008486</name>
</gene>
<dbReference type="CDD" id="cd12148">
    <property type="entry name" value="fungal_TF_MHR"/>
    <property type="match status" value="1"/>
</dbReference>
<keyword evidence="2" id="KW-0805">Transcription regulation</keyword>
<name>A0A9W9V733_9EURO</name>
<dbReference type="AlphaFoldDB" id="A0A9W9V733"/>
<reference evidence="6" key="2">
    <citation type="journal article" date="2023" name="IMA Fungus">
        <title>Comparative genomic study of the Penicillium genus elucidates a diverse pangenome and 15 lateral gene transfer events.</title>
        <authorList>
            <person name="Petersen C."/>
            <person name="Sorensen T."/>
            <person name="Nielsen M.R."/>
            <person name="Sondergaard T.E."/>
            <person name="Sorensen J.L."/>
            <person name="Fitzpatrick D.A."/>
            <person name="Frisvad J.C."/>
            <person name="Nielsen K.L."/>
        </authorList>
    </citation>
    <scope>NUCLEOTIDE SEQUENCE</scope>
    <source>
        <strain evidence="6">IBT 29864</strain>
    </source>
</reference>
<dbReference type="Pfam" id="PF04082">
    <property type="entry name" value="Fungal_trans"/>
    <property type="match status" value="1"/>
</dbReference>
<proteinExistence type="predicted"/>
<organism evidence="6 7">
    <name type="scientific">Penicillium cataractarum</name>
    <dbReference type="NCBI Taxonomy" id="2100454"/>
    <lineage>
        <taxon>Eukaryota</taxon>
        <taxon>Fungi</taxon>
        <taxon>Dikarya</taxon>
        <taxon>Ascomycota</taxon>
        <taxon>Pezizomycotina</taxon>
        <taxon>Eurotiomycetes</taxon>
        <taxon>Eurotiomycetidae</taxon>
        <taxon>Eurotiales</taxon>
        <taxon>Aspergillaceae</taxon>
        <taxon>Penicillium</taxon>
    </lineage>
</organism>
<evidence type="ECO:0000256" key="4">
    <source>
        <dbReference type="ARBA" id="ARBA00023242"/>
    </source>
</evidence>
<comment type="caution">
    <text evidence="6">The sequence shown here is derived from an EMBL/GenBank/DDBJ whole genome shotgun (WGS) entry which is preliminary data.</text>
</comment>
<dbReference type="Proteomes" id="UP001147782">
    <property type="component" value="Unassembled WGS sequence"/>
</dbReference>
<evidence type="ECO:0000313" key="7">
    <source>
        <dbReference type="Proteomes" id="UP001147782"/>
    </source>
</evidence>
<evidence type="ECO:0000259" key="5">
    <source>
        <dbReference type="SMART" id="SM00906"/>
    </source>
</evidence>
<dbReference type="PANTHER" id="PTHR31001">
    <property type="entry name" value="UNCHARACTERIZED TRANSCRIPTIONAL REGULATORY PROTEIN"/>
    <property type="match status" value="1"/>
</dbReference>